<name>A0ACC1NEC1_9PEZI</name>
<reference evidence="1" key="1">
    <citation type="submission" date="2022-10" db="EMBL/GenBank/DDBJ databases">
        <title>Genome Sequence of Xylaria curta.</title>
        <authorList>
            <person name="Buettner E."/>
        </authorList>
    </citation>
    <scope>NUCLEOTIDE SEQUENCE</scope>
    <source>
        <strain evidence="1">Babe10</strain>
    </source>
</reference>
<proteinExistence type="predicted"/>
<organism evidence="1 2">
    <name type="scientific">Xylaria curta</name>
    <dbReference type="NCBI Taxonomy" id="42375"/>
    <lineage>
        <taxon>Eukaryota</taxon>
        <taxon>Fungi</taxon>
        <taxon>Dikarya</taxon>
        <taxon>Ascomycota</taxon>
        <taxon>Pezizomycotina</taxon>
        <taxon>Sordariomycetes</taxon>
        <taxon>Xylariomycetidae</taxon>
        <taxon>Xylariales</taxon>
        <taxon>Xylariaceae</taxon>
        <taxon>Xylaria</taxon>
    </lineage>
</organism>
<protein>
    <submittedName>
        <fullName evidence="1">Uncharacterized protein</fullName>
    </submittedName>
</protein>
<sequence length="138" mass="15086">MSSNSTLFIPRLLRRLLSKDASLKPAHRECATFITDVPDSLHIKHSANEIPSSHHSLPASLRPSLGILDELFDDLGVDALPVILDLALDDAHDEPGAVDQDVLDELSFPSPVFSSRTLHRVSMTTPTVTAGVSNYSFW</sequence>
<evidence type="ECO:0000313" key="2">
    <source>
        <dbReference type="Proteomes" id="UP001143856"/>
    </source>
</evidence>
<keyword evidence="2" id="KW-1185">Reference proteome</keyword>
<comment type="caution">
    <text evidence="1">The sequence shown here is derived from an EMBL/GenBank/DDBJ whole genome shotgun (WGS) entry which is preliminary data.</text>
</comment>
<dbReference type="EMBL" id="JAPDGR010002100">
    <property type="protein sequence ID" value="KAJ2977662.1"/>
    <property type="molecule type" value="Genomic_DNA"/>
</dbReference>
<accession>A0ACC1NEC1</accession>
<gene>
    <name evidence="1" type="ORF">NUW58_g7742</name>
</gene>
<evidence type="ECO:0000313" key="1">
    <source>
        <dbReference type="EMBL" id="KAJ2977662.1"/>
    </source>
</evidence>
<dbReference type="Proteomes" id="UP001143856">
    <property type="component" value="Unassembled WGS sequence"/>
</dbReference>